<dbReference type="RefSeq" id="XP_071901113.1">
    <property type="nucleotide sequence ID" value="XM_072045012.1"/>
</dbReference>
<dbReference type="Gene3D" id="3.60.10.10">
    <property type="entry name" value="Endonuclease/exonuclease/phosphatase"/>
    <property type="match status" value="1"/>
</dbReference>
<dbReference type="GeneID" id="140004858"/>
<evidence type="ECO:0000313" key="1">
    <source>
        <dbReference type="Proteomes" id="UP001652660"/>
    </source>
</evidence>
<dbReference type="SUPFAM" id="SSF56219">
    <property type="entry name" value="DNase I-like"/>
    <property type="match status" value="1"/>
</dbReference>
<organism evidence="1 2">
    <name type="scientific">Coffea arabica</name>
    <name type="common">Arabian coffee</name>
    <dbReference type="NCBI Taxonomy" id="13443"/>
    <lineage>
        <taxon>Eukaryota</taxon>
        <taxon>Viridiplantae</taxon>
        <taxon>Streptophyta</taxon>
        <taxon>Embryophyta</taxon>
        <taxon>Tracheophyta</taxon>
        <taxon>Spermatophyta</taxon>
        <taxon>Magnoliopsida</taxon>
        <taxon>eudicotyledons</taxon>
        <taxon>Gunneridae</taxon>
        <taxon>Pentapetalae</taxon>
        <taxon>asterids</taxon>
        <taxon>lamiids</taxon>
        <taxon>Gentianales</taxon>
        <taxon>Rubiaceae</taxon>
        <taxon>Ixoroideae</taxon>
        <taxon>Gardenieae complex</taxon>
        <taxon>Bertiereae - Coffeeae clade</taxon>
        <taxon>Coffeeae</taxon>
        <taxon>Coffea</taxon>
    </lineage>
</organism>
<dbReference type="InterPro" id="IPR036691">
    <property type="entry name" value="Endo/exonu/phosph_ase_sf"/>
</dbReference>
<gene>
    <name evidence="2" type="primary">LOC140004858</name>
</gene>
<reference evidence="2" key="1">
    <citation type="submission" date="2025-08" db="UniProtKB">
        <authorList>
            <consortium name="RefSeq"/>
        </authorList>
    </citation>
    <scope>IDENTIFICATION</scope>
    <source>
        <tissue evidence="2">Leaves</tissue>
    </source>
</reference>
<proteinExistence type="predicted"/>
<evidence type="ECO:0008006" key="3">
    <source>
        <dbReference type="Google" id="ProtNLM"/>
    </source>
</evidence>
<name>A0ABM4U1F6_COFAR</name>
<evidence type="ECO:0000313" key="2">
    <source>
        <dbReference type="RefSeq" id="XP_071901113.1"/>
    </source>
</evidence>
<sequence length="417" mass="47853">MAPHEKRGGRPFVVAKGVEFMSFLKETGIFYVGFLGPNFTWCNNQRGRDRVSKRLDRLLVNRKFLDFYVAIFVVHLTRHPSDHTPLKISFASRIDNKPRPFRFLNVWMTKPELLEVIRHAWGQEASGSPLRVLCSKLLATRRAIQVWNKQYFEHVFDAVREVEATVQRAEKAVDHDDSEAGQVKLRKAQAELCYALSIEKQYWSQKTRVKWFRSGDSNSRYFHAVVKQRRVQGMIHRIKKSNGDWVNTDAEIASKAITYCSNLFSGPLESASNMLHLILPLIIGEDNRMLEAVPSIEEIYQVVRVMEKDNATGPNGFMGKFYTFTWEVVAQDVYNAVLSFFCGVELPRFITSTSIVLLPKVLNPQDLSQFRPISLCNFFNKLLSRILADRVAGVLPKIIFPSSQGLLRAVIYLRTTC</sequence>
<dbReference type="Proteomes" id="UP001652660">
    <property type="component" value="Chromosome 4c"/>
</dbReference>
<dbReference type="PANTHER" id="PTHR33710">
    <property type="entry name" value="BNAC02G09200D PROTEIN"/>
    <property type="match status" value="1"/>
</dbReference>
<keyword evidence="1" id="KW-1185">Reference proteome</keyword>
<dbReference type="PANTHER" id="PTHR33710:SF71">
    <property type="entry name" value="ENDONUCLEASE_EXONUCLEASE_PHOSPHATASE DOMAIN-CONTAINING PROTEIN"/>
    <property type="match status" value="1"/>
</dbReference>
<protein>
    <recommendedName>
        <fullName evidence="3">Reverse transcriptase</fullName>
    </recommendedName>
</protein>
<accession>A0ABM4U1F6</accession>